<dbReference type="AlphaFoldDB" id="A0A6M3LP16"/>
<gene>
    <name evidence="1" type="ORF">MM415B03722_0005</name>
</gene>
<reference evidence="1" key="1">
    <citation type="submission" date="2020-03" db="EMBL/GenBank/DDBJ databases">
        <title>The deep terrestrial virosphere.</title>
        <authorList>
            <person name="Holmfeldt K."/>
            <person name="Nilsson E."/>
            <person name="Simone D."/>
            <person name="Lopez-Fernandez M."/>
            <person name="Wu X."/>
            <person name="de Brujin I."/>
            <person name="Lundin D."/>
            <person name="Andersson A."/>
            <person name="Bertilsson S."/>
            <person name="Dopson M."/>
        </authorList>
    </citation>
    <scope>NUCLEOTIDE SEQUENCE</scope>
    <source>
        <strain evidence="1">MM415B03722</strain>
    </source>
</reference>
<name>A0A6M3LP16_9ZZZZ</name>
<dbReference type="EMBL" id="MT143264">
    <property type="protein sequence ID" value="QJA94831.1"/>
    <property type="molecule type" value="Genomic_DNA"/>
</dbReference>
<protein>
    <submittedName>
        <fullName evidence="1">Uncharacterized protein</fullName>
    </submittedName>
</protein>
<organism evidence="1">
    <name type="scientific">viral metagenome</name>
    <dbReference type="NCBI Taxonomy" id="1070528"/>
    <lineage>
        <taxon>unclassified sequences</taxon>
        <taxon>metagenomes</taxon>
        <taxon>organismal metagenomes</taxon>
    </lineage>
</organism>
<accession>A0A6M3LP16</accession>
<evidence type="ECO:0000313" key="1">
    <source>
        <dbReference type="EMBL" id="QJA94831.1"/>
    </source>
</evidence>
<sequence length="52" mass="6123">MTEQEDKKPIPIRNMDRNVYREARLAAVKLGQLIGVWITQAIKERLDRENKS</sequence>
<proteinExistence type="predicted"/>